<dbReference type="InterPro" id="IPR025846">
    <property type="entry name" value="TBL_N"/>
</dbReference>
<dbReference type="PANTHER" id="PTHR32285">
    <property type="entry name" value="PROTEIN TRICHOME BIREFRINGENCE-LIKE 9-RELATED"/>
    <property type="match status" value="1"/>
</dbReference>
<dbReference type="FunCoup" id="A0A7N2MV11">
    <property type="interactions" value="388"/>
</dbReference>
<feature type="compositionally biased region" description="Low complexity" evidence="7">
    <location>
        <begin position="62"/>
        <end position="76"/>
    </location>
</feature>
<comment type="subcellular location">
    <subcellularLocation>
        <location evidence="1">Membrane</location>
        <topology evidence="1">Single-pass membrane protein</topology>
    </subcellularLocation>
</comment>
<accession>A0A7N2MV11</accession>
<dbReference type="GO" id="GO:0005794">
    <property type="term" value="C:Golgi apparatus"/>
    <property type="evidence" value="ECO:0007669"/>
    <property type="project" value="TreeGrafter"/>
</dbReference>
<evidence type="ECO:0000256" key="3">
    <source>
        <dbReference type="ARBA" id="ARBA00022692"/>
    </source>
</evidence>
<dbReference type="Gramene" id="QL11p009936:mrna">
    <property type="protein sequence ID" value="QL11p009936:mrna"/>
    <property type="gene ID" value="QL11p009936"/>
</dbReference>
<evidence type="ECO:0000256" key="7">
    <source>
        <dbReference type="SAM" id="MobiDB-lite"/>
    </source>
</evidence>
<dbReference type="GO" id="GO:0016020">
    <property type="term" value="C:membrane"/>
    <property type="evidence" value="ECO:0007669"/>
    <property type="project" value="UniProtKB-SubCell"/>
</dbReference>
<reference evidence="11" key="2">
    <citation type="submission" date="2021-01" db="UniProtKB">
        <authorList>
            <consortium name="EnsemblPlants"/>
        </authorList>
    </citation>
    <scope>IDENTIFICATION</scope>
</reference>
<evidence type="ECO:0000256" key="8">
    <source>
        <dbReference type="SAM" id="Phobius"/>
    </source>
</evidence>
<evidence type="ECO:0000256" key="1">
    <source>
        <dbReference type="ARBA" id="ARBA00004167"/>
    </source>
</evidence>
<keyword evidence="12" id="KW-1185">Reference proteome</keyword>
<reference evidence="11 12" key="1">
    <citation type="journal article" date="2016" name="G3 (Bethesda)">
        <title>First Draft Assembly and Annotation of the Genome of a California Endemic Oak Quercus lobata Nee (Fagaceae).</title>
        <authorList>
            <person name="Sork V.L."/>
            <person name="Fitz-Gibbon S.T."/>
            <person name="Puiu D."/>
            <person name="Crepeau M."/>
            <person name="Gugger P.F."/>
            <person name="Sherman R."/>
            <person name="Stevens K."/>
            <person name="Langley C.H."/>
            <person name="Pellegrini M."/>
            <person name="Salzberg S.L."/>
        </authorList>
    </citation>
    <scope>NUCLEOTIDE SEQUENCE [LARGE SCALE GENOMIC DNA]</scope>
    <source>
        <strain evidence="11 12">cv. SW786</strain>
    </source>
</reference>
<feature type="transmembrane region" description="Helical" evidence="8">
    <location>
        <begin position="17"/>
        <end position="38"/>
    </location>
</feature>
<feature type="domain" description="Trichome birefringence-like C-terminal" evidence="9">
    <location>
        <begin position="266"/>
        <end position="546"/>
    </location>
</feature>
<comment type="similarity">
    <text evidence="2">Belongs to the PC-esterase family. TBL subfamily.</text>
</comment>
<evidence type="ECO:0000256" key="4">
    <source>
        <dbReference type="ARBA" id="ARBA00022968"/>
    </source>
</evidence>
<name>A0A7N2MV11_QUELO</name>
<dbReference type="Proteomes" id="UP000594261">
    <property type="component" value="Chromosome 11"/>
</dbReference>
<protein>
    <recommendedName>
        <fullName evidence="13">Trichome birefringence-like N-terminal domain-containing protein</fullName>
    </recommendedName>
</protein>
<dbReference type="InterPro" id="IPR029962">
    <property type="entry name" value="TBL"/>
</dbReference>
<dbReference type="AlphaFoldDB" id="A0A7N2MV11"/>
<dbReference type="InterPro" id="IPR026057">
    <property type="entry name" value="TBL_C"/>
</dbReference>
<evidence type="ECO:0000259" key="10">
    <source>
        <dbReference type="Pfam" id="PF14416"/>
    </source>
</evidence>
<dbReference type="GO" id="GO:0016413">
    <property type="term" value="F:O-acetyltransferase activity"/>
    <property type="evidence" value="ECO:0007669"/>
    <property type="project" value="InterPro"/>
</dbReference>
<feature type="domain" description="Trichome birefringence-like N-terminal" evidence="10">
    <location>
        <begin position="185"/>
        <end position="237"/>
    </location>
</feature>
<dbReference type="OMA" id="DGEWARD"/>
<keyword evidence="5 8" id="KW-1133">Transmembrane helix</keyword>
<keyword evidence="4" id="KW-0735">Signal-anchor</keyword>
<dbReference type="EnsemblPlants" id="QL11p009936:mrna">
    <property type="protein sequence ID" value="QL11p009936:mrna"/>
    <property type="gene ID" value="QL11p009936"/>
</dbReference>
<evidence type="ECO:0000259" key="9">
    <source>
        <dbReference type="Pfam" id="PF13839"/>
    </source>
</evidence>
<dbReference type="Pfam" id="PF13839">
    <property type="entry name" value="PC-Esterase"/>
    <property type="match status" value="1"/>
</dbReference>
<evidence type="ECO:0000256" key="5">
    <source>
        <dbReference type="ARBA" id="ARBA00022989"/>
    </source>
</evidence>
<sequence length="560" mass="62778">MATATLPPPPSPPRNKNLLHCITPIFFFSFLLFTIFIFSKRALEPSFSLYTDLFSQPPPLSSPSSSPANSHMSLASAPPTPKPISQNKSSAPKNINGELSVENGKDPDDKNQSFGGMDGNGSDSSLASAPTHTPISQNNNSSAPKSINGELSVENGEDPADKNQSFGELDGDGSDSSLEGEKALECDLYMGTWVKDEGYPIYKQGSCPYVDEGYDCQNNGRGDSNYLNWRWKPESCDLPRGLRAVRVLRVYPAFEYTFDAPSPLLFNAADFLMRLRGKRLMLVGDSMNRNQFESILCLLREGLPNKSRMYEVHGHKISKGRGYFVFKFEDYNCTVEFVRSHFLVKEGVRINGQGNTNPTLSIDQIDKTAKRWKCADILVFNTGHWWTHGKTARGKNYYKEGDYIYPKFDSVEAYRRALKTWANWIDKNVNPKKQLVFYRGYSSAHFRGGDWDSGGSCNGETEPVLSGAILNNYPLKMKIVEEVVKEMKVPVRLLNVTRLTNFRKDGHPSVYGKKVIAGQKVSTRRQDCSHWCLPGVPDAWNELIYATLVFQQIGSKTKIQ</sequence>
<dbReference type="InParanoid" id="A0A7N2MV11"/>
<keyword evidence="6 8" id="KW-0472">Membrane</keyword>
<keyword evidence="3 8" id="KW-0812">Transmembrane</keyword>
<evidence type="ECO:0000313" key="12">
    <source>
        <dbReference type="Proteomes" id="UP000594261"/>
    </source>
</evidence>
<feature type="compositionally biased region" description="Polar residues" evidence="7">
    <location>
        <begin position="83"/>
        <end position="93"/>
    </location>
</feature>
<proteinExistence type="inferred from homology"/>
<feature type="region of interest" description="Disordered" evidence="7">
    <location>
        <begin position="56"/>
        <end position="178"/>
    </location>
</feature>
<evidence type="ECO:0000256" key="6">
    <source>
        <dbReference type="ARBA" id="ARBA00023136"/>
    </source>
</evidence>
<dbReference type="Pfam" id="PF14416">
    <property type="entry name" value="PMR5N"/>
    <property type="match status" value="1"/>
</dbReference>
<feature type="compositionally biased region" description="Polar residues" evidence="7">
    <location>
        <begin position="121"/>
        <end position="145"/>
    </location>
</feature>
<organism evidence="11 12">
    <name type="scientific">Quercus lobata</name>
    <name type="common">Valley oak</name>
    <dbReference type="NCBI Taxonomy" id="97700"/>
    <lineage>
        <taxon>Eukaryota</taxon>
        <taxon>Viridiplantae</taxon>
        <taxon>Streptophyta</taxon>
        <taxon>Embryophyta</taxon>
        <taxon>Tracheophyta</taxon>
        <taxon>Spermatophyta</taxon>
        <taxon>Magnoliopsida</taxon>
        <taxon>eudicotyledons</taxon>
        <taxon>Gunneridae</taxon>
        <taxon>Pentapetalae</taxon>
        <taxon>rosids</taxon>
        <taxon>fabids</taxon>
        <taxon>Fagales</taxon>
        <taxon>Fagaceae</taxon>
        <taxon>Quercus</taxon>
    </lineage>
</organism>
<dbReference type="EMBL" id="LRBV02000011">
    <property type="status" value="NOT_ANNOTATED_CDS"/>
    <property type="molecule type" value="Genomic_DNA"/>
</dbReference>
<dbReference type="PANTHER" id="PTHR32285:SF8">
    <property type="entry name" value="PROTEIN TRICHOME BIREFRINGENCE-LIKE 5"/>
    <property type="match status" value="1"/>
</dbReference>
<evidence type="ECO:0000313" key="11">
    <source>
        <dbReference type="EnsemblPlants" id="QL11p009936:mrna"/>
    </source>
</evidence>
<evidence type="ECO:0008006" key="13">
    <source>
        <dbReference type="Google" id="ProtNLM"/>
    </source>
</evidence>
<evidence type="ECO:0000256" key="2">
    <source>
        <dbReference type="ARBA" id="ARBA00007727"/>
    </source>
</evidence>